<comment type="caution">
    <text evidence="2">The sequence shown here is derived from an EMBL/GenBank/DDBJ whole genome shotgun (WGS) entry which is preliminary data.</text>
</comment>
<evidence type="ECO:0000313" key="4">
    <source>
        <dbReference type="Proteomes" id="UP001430396"/>
    </source>
</evidence>
<proteinExistence type="predicted"/>
<accession>A0A2S7DCL6</accession>
<evidence type="ECO:0000313" key="2">
    <source>
        <dbReference type="EMBL" id="PPU71576.1"/>
    </source>
</evidence>
<evidence type="ECO:0000313" key="3">
    <source>
        <dbReference type="Proteomes" id="UP000239865"/>
    </source>
</evidence>
<sequence>MVIFLGSYQLTCQAAQCDDGANDAWSAGWRIDQIGLGKPGELAGARLSPIFPDHRSAMAAARIAGMVTLEAMHAEAQRQLEYA</sequence>
<dbReference type="EMBL" id="MDEH01000009">
    <property type="protein sequence ID" value="PPU71576.1"/>
    <property type="molecule type" value="Genomic_DNA"/>
</dbReference>
<name>A0A2S7DCL6_9XANT</name>
<dbReference type="AlphaFoldDB" id="A0A2S7DCL6"/>
<dbReference type="Proteomes" id="UP001430396">
    <property type="component" value="Unassembled WGS sequence"/>
</dbReference>
<gene>
    <name evidence="1" type="ORF">JWH11_01975</name>
    <name evidence="2" type="ORF">XmelCFBP4644_14800</name>
</gene>
<protein>
    <submittedName>
        <fullName evidence="2">Uncharacterized protein</fullName>
    </submittedName>
</protein>
<dbReference type="EMBL" id="JAFFQI010000170">
    <property type="protein sequence ID" value="MCD0265225.1"/>
    <property type="molecule type" value="Genomic_DNA"/>
</dbReference>
<dbReference type="RefSeq" id="WP_104587987.1">
    <property type="nucleotide sequence ID" value="NZ_JAFFQH010000156.1"/>
</dbReference>
<keyword evidence="4" id="KW-1185">Reference proteome</keyword>
<organism evidence="2 3">
    <name type="scientific">Xanthomonas melonis</name>
    <dbReference type="NCBI Taxonomy" id="56456"/>
    <lineage>
        <taxon>Bacteria</taxon>
        <taxon>Pseudomonadati</taxon>
        <taxon>Pseudomonadota</taxon>
        <taxon>Gammaproteobacteria</taxon>
        <taxon>Lysobacterales</taxon>
        <taxon>Lysobacteraceae</taxon>
        <taxon>Xanthomonas</taxon>
    </lineage>
</organism>
<dbReference type="Proteomes" id="UP000239865">
    <property type="component" value="Unassembled WGS sequence"/>
</dbReference>
<evidence type="ECO:0000313" key="1">
    <source>
        <dbReference type="EMBL" id="MCD0265225.1"/>
    </source>
</evidence>
<reference evidence="1" key="2">
    <citation type="submission" date="2021-02" db="EMBL/GenBank/DDBJ databases">
        <title>Copper resistance gene diversity in local Xanthomonas species at agrochemical polluted sites in Trinidad, Trinidad and Tobago.</title>
        <authorList>
            <person name="Ramnarine S.D.B.J."/>
            <person name="Ramsubhag A."/>
            <person name="Jayaraman J."/>
        </authorList>
    </citation>
    <scope>NUCLEOTIDE SEQUENCE</scope>
    <source>
        <strain evidence="1">CaNP6A</strain>
    </source>
</reference>
<reference evidence="2 3" key="1">
    <citation type="submission" date="2016-08" db="EMBL/GenBank/DDBJ databases">
        <authorList>
            <person name="Seilhamer J.J."/>
        </authorList>
    </citation>
    <scope>NUCLEOTIDE SEQUENCE [LARGE SCALE GENOMIC DNA]</scope>
    <source>
        <strain evidence="2 3">CFBP4644</strain>
    </source>
</reference>
<dbReference type="OrthoDB" id="6000873at2"/>